<dbReference type="PANTHER" id="PTHR33992">
    <property type="entry name" value="RIBONUCLEASE P PROTEIN COMPONENT"/>
    <property type="match status" value="1"/>
</dbReference>
<evidence type="ECO:0000256" key="6">
    <source>
        <dbReference type="ARBA" id="ARBA00022884"/>
    </source>
</evidence>
<dbReference type="InterPro" id="IPR020568">
    <property type="entry name" value="Ribosomal_Su5_D2-typ_SF"/>
</dbReference>
<comment type="catalytic activity">
    <reaction evidence="7">
        <text>Endonucleolytic cleavage of RNA, removing 5'-extranucleotides from tRNA precursor.</text>
        <dbReference type="EC" id="3.1.26.5"/>
    </reaction>
</comment>
<evidence type="ECO:0000313" key="9">
    <source>
        <dbReference type="EMBL" id="MFL1732854.1"/>
    </source>
</evidence>
<keyword evidence="4 7" id="KW-0255">Endonuclease</keyword>
<evidence type="ECO:0000256" key="3">
    <source>
        <dbReference type="ARBA" id="ARBA00022722"/>
    </source>
</evidence>
<sequence length="121" mass="14222">MTCLAFCFDRNKRLLKPADFKKVFDAPIKKIHSEHCLMFVGRGNENTPRIGLAITKKKLKHAVMRNQVKRITKEIFRLNQHEIECVDLVLIVKKNYTKDHDISPEINRIFEIVKSKYPNKS</sequence>
<dbReference type="EC" id="3.1.26.5" evidence="7 8"/>
<comment type="similarity">
    <text evidence="7">Belongs to the RnpA family.</text>
</comment>
<dbReference type="InterPro" id="IPR020539">
    <property type="entry name" value="RNase_P_CS"/>
</dbReference>
<organism evidence="9 10">
    <name type="scientific">Moraxella oculi</name>
    <dbReference type="NCBI Taxonomy" id="2940516"/>
    <lineage>
        <taxon>Bacteria</taxon>
        <taxon>Pseudomonadati</taxon>
        <taxon>Pseudomonadota</taxon>
        <taxon>Gammaproteobacteria</taxon>
        <taxon>Moraxellales</taxon>
        <taxon>Moraxellaceae</taxon>
        <taxon>Moraxella</taxon>
    </lineage>
</organism>
<evidence type="ECO:0000256" key="7">
    <source>
        <dbReference type="HAMAP-Rule" id="MF_00227"/>
    </source>
</evidence>
<keyword evidence="3 7" id="KW-0540">Nuclease</keyword>
<dbReference type="InterPro" id="IPR014721">
    <property type="entry name" value="Ribsml_uS5_D2-typ_fold_subgr"/>
</dbReference>
<keyword evidence="6 7" id="KW-0694">RNA-binding</keyword>
<dbReference type="SUPFAM" id="SSF54211">
    <property type="entry name" value="Ribosomal protein S5 domain 2-like"/>
    <property type="match status" value="1"/>
</dbReference>
<dbReference type="GO" id="GO:0004526">
    <property type="term" value="F:ribonuclease P activity"/>
    <property type="evidence" value="ECO:0007669"/>
    <property type="project" value="UniProtKB-EC"/>
</dbReference>
<name>A0ABW8U9X0_9GAMM</name>
<reference evidence="9 10" key="1">
    <citation type="submission" date="2024-11" db="EMBL/GenBank/DDBJ databases">
        <title>First Report of Moraxella oculi in Brazil in an Infectious Bovine Keratoconjunctivitis Outbreak.</title>
        <authorList>
            <person name="Carvalho C.V."/>
            <person name="Domingues R."/>
            <person name="Coutinho C."/>
            <person name="Honorio N.T.B.S."/>
            <person name="Faza D.R.L.R."/>
            <person name="Carvalho W.A."/>
            <person name="Machado A.B.F."/>
            <person name="Martins M.F."/>
            <person name="Gaspar E.B."/>
        </authorList>
    </citation>
    <scope>NUCLEOTIDE SEQUENCE [LARGE SCALE GENOMIC DNA]</scope>
    <source>
        <strain evidence="9 10">2117LE</strain>
    </source>
</reference>
<protein>
    <recommendedName>
        <fullName evidence="7 8">Ribonuclease P protein component</fullName>
        <shortName evidence="7">RNase P protein</shortName>
        <shortName evidence="7">RNaseP protein</shortName>
        <ecNumber evidence="7 8">3.1.26.5</ecNumber>
    </recommendedName>
    <alternativeName>
        <fullName evidence="7">Protein C5</fullName>
    </alternativeName>
</protein>
<dbReference type="RefSeq" id="WP_407069385.1">
    <property type="nucleotide sequence ID" value="NZ_JBJJXE010000013.1"/>
</dbReference>
<accession>A0ABW8U9X0</accession>
<dbReference type="NCBIfam" id="TIGR00188">
    <property type="entry name" value="rnpA"/>
    <property type="match status" value="1"/>
</dbReference>
<evidence type="ECO:0000256" key="4">
    <source>
        <dbReference type="ARBA" id="ARBA00022759"/>
    </source>
</evidence>
<comment type="subunit">
    <text evidence="7">Consists of a catalytic RNA component (M1 or rnpB) and a protein subunit.</text>
</comment>
<proteinExistence type="inferred from homology"/>
<dbReference type="Proteomes" id="UP001624684">
    <property type="component" value="Unassembled WGS sequence"/>
</dbReference>
<keyword evidence="5 7" id="KW-0378">Hydrolase</keyword>
<evidence type="ECO:0000256" key="1">
    <source>
        <dbReference type="ARBA" id="ARBA00002663"/>
    </source>
</evidence>
<evidence type="ECO:0000256" key="2">
    <source>
        <dbReference type="ARBA" id="ARBA00022694"/>
    </source>
</evidence>
<dbReference type="HAMAP" id="MF_00227">
    <property type="entry name" value="RNase_P"/>
    <property type="match status" value="1"/>
</dbReference>
<dbReference type="EMBL" id="JBJJXE010000013">
    <property type="protein sequence ID" value="MFL1732854.1"/>
    <property type="molecule type" value="Genomic_DNA"/>
</dbReference>
<comment type="function">
    <text evidence="1 7">RNaseP catalyzes the removal of the 5'-leader sequence from pre-tRNA to produce the mature 5'-terminus. It can also cleave other RNA substrates such as 4.5S RNA. The protein component plays an auxiliary but essential role in vivo by binding to the 5'-leader sequence and broadening the substrate specificity of the ribozyme.</text>
</comment>
<dbReference type="PANTHER" id="PTHR33992:SF1">
    <property type="entry name" value="RIBONUCLEASE P PROTEIN COMPONENT"/>
    <property type="match status" value="1"/>
</dbReference>
<comment type="caution">
    <text evidence="9">The sequence shown here is derived from an EMBL/GenBank/DDBJ whole genome shotgun (WGS) entry which is preliminary data.</text>
</comment>
<evidence type="ECO:0000256" key="8">
    <source>
        <dbReference type="NCBIfam" id="TIGR00188"/>
    </source>
</evidence>
<evidence type="ECO:0000313" key="10">
    <source>
        <dbReference type="Proteomes" id="UP001624684"/>
    </source>
</evidence>
<keyword evidence="10" id="KW-1185">Reference proteome</keyword>
<dbReference type="InterPro" id="IPR000100">
    <property type="entry name" value="RNase_P"/>
</dbReference>
<dbReference type="Gene3D" id="3.30.230.10">
    <property type="match status" value="1"/>
</dbReference>
<evidence type="ECO:0000256" key="5">
    <source>
        <dbReference type="ARBA" id="ARBA00022801"/>
    </source>
</evidence>
<dbReference type="PROSITE" id="PS00648">
    <property type="entry name" value="RIBONUCLEASE_P"/>
    <property type="match status" value="1"/>
</dbReference>
<keyword evidence="2 7" id="KW-0819">tRNA processing</keyword>
<gene>
    <name evidence="7 9" type="primary">rnpA</name>
    <name evidence="9" type="ORF">ACJHVH_07615</name>
</gene>
<dbReference type="Pfam" id="PF00825">
    <property type="entry name" value="Ribonuclease_P"/>
    <property type="match status" value="1"/>
</dbReference>